<sequence>MSDDPSVIRLRSGDVPWREVDGQIVVLDSSTWNYVGLGGSATELWPLIVQGTTLPAMADVLCSAYDVDRARAVTDVQGFVERLVALDLVEQGA</sequence>
<accession>A0A5B8U0X6</accession>
<dbReference type="AlphaFoldDB" id="A0A5B8U0X6"/>
<proteinExistence type="predicted"/>
<keyword evidence="2" id="KW-1185">Reference proteome</keyword>
<dbReference type="OrthoDB" id="3830900at2"/>
<dbReference type="KEGG" id="bsol:FSW04_03125"/>
<evidence type="ECO:0000313" key="2">
    <source>
        <dbReference type="Proteomes" id="UP000321805"/>
    </source>
</evidence>
<evidence type="ECO:0000313" key="1">
    <source>
        <dbReference type="EMBL" id="QEC46673.1"/>
    </source>
</evidence>
<dbReference type="Pfam" id="PF05402">
    <property type="entry name" value="PqqD"/>
    <property type="match status" value="1"/>
</dbReference>
<gene>
    <name evidence="1" type="ORF">FSW04_03125</name>
</gene>
<dbReference type="InterPro" id="IPR008792">
    <property type="entry name" value="PQQD"/>
</dbReference>
<dbReference type="RefSeq" id="WP_146916157.1">
    <property type="nucleotide sequence ID" value="NZ_CP042430.1"/>
</dbReference>
<name>A0A5B8U0X6_9ACTN</name>
<dbReference type="Gene3D" id="1.10.10.1150">
    <property type="entry name" value="Coenzyme PQQ synthesis protein D (PqqD)"/>
    <property type="match status" value="1"/>
</dbReference>
<organism evidence="1 2">
    <name type="scientific">Baekduia soli</name>
    <dbReference type="NCBI Taxonomy" id="496014"/>
    <lineage>
        <taxon>Bacteria</taxon>
        <taxon>Bacillati</taxon>
        <taxon>Actinomycetota</taxon>
        <taxon>Thermoleophilia</taxon>
        <taxon>Solirubrobacterales</taxon>
        <taxon>Baekduiaceae</taxon>
        <taxon>Baekduia</taxon>
    </lineage>
</organism>
<reference evidence="1 2" key="1">
    <citation type="journal article" date="2018" name="J. Microbiol.">
        <title>Baekduia soli gen. nov., sp. nov., a novel bacterium isolated from the soil of Baekdu Mountain and proposal of a novel family name, Baekduiaceae fam. nov.</title>
        <authorList>
            <person name="An D.S."/>
            <person name="Siddiqi M.Z."/>
            <person name="Kim K.H."/>
            <person name="Yu H.S."/>
            <person name="Im W.T."/>
        </authorList>
    </citation>
    <scope>NUCLEOTIDE SEQUENCE [LARGE SCALE GENOMIC DNA]</scope>
    <source>
        <strain evidence="1 2">BR7-21</strain>
    </source>
</reference>
<dbReference type="Proteomes" id="UP000321805">
    <property type="component" value="Chromosome"/>
</dbReference>
<dbReference type="InterPro" id="IPR041881">
    <property type="entry name" value="PqqD_sf"/>
</dbReference>
<dbReference type="EMBL" id="CP042430">
    <property type="protein sequence ID" value="QEC46673.1"/>
    <property type="molecule type" value="Genomic_DNA"/>
</dbReference>
<protein>
    <submittedName>
        <fullName evidence="1">PqqD family protein</fullName>
    </submittedName>
</protein>